<comment type="caution">
    <text evidence="1">The sequence shown here is derived from an EMBL/GenBank/DDBJ whole genome shotgun (WGS) entry which is preliminary data.</text>
</comment>
<protein>
    <submittedName>
        <fullName evidence="1">Uncharacterized protein</fullName>
    </submittedName>
</protein>
<dbReference type="RefSeq" id="WP_157562769.1">
    <property type="nucleotide sequence ID" value="NZ_WPIK01000001.1"/>
</dbReference>
<proteinExistence type="predicted"/>
<name>A0A7K1SSA6_9SPHI</name>
<evidence type="ECO:0000313" key="2">
    <source>
        <dbReference type="Proteomes" id="UP000462014"/>
    </source>
</evidence>
<accession>A0A7K1SSA6</accession>
<keyword evidence="2" id="KW-1185">Reference proteome</keyword>
<reference evidence="1 2" key="1">
    <citation type="submission" date="2019-12" db="EMBL/GenBank/DDBJ databases">
        <title>Mucilaginibacter sp. HMF7410 genome sequencing and assembly.</title>
        <authorList>
            <person name="Kang H."/>
            <person name="Cha I."/>
            <person name="Kim H."/>
            <person name="Joh K."/>
        </authorList>
    </citation>
    <scope>NUCLEOTIDE SEQUENCE [LARGE SCALE GENOMIC DNA]</scope>
    <source>
        <strain evidence="1 2">HMF7410</strain>
    </source>
</reference>
<sequence length="169" mass="19217">MKTTDIRSVLNLFLAVLALSLWAIDSPASIYVQQDYKRLVSFSGDSSSYMRENFIRNQKYYKGKTLATVFTKLELPIVKLIPIGMSQVDGGPESCVGVTLYFNKNYIYFRNRLLKASNPFAPIPLIITFNKSFPFDKAAEMIRKYHGKLTDSVRSFYGKEVIDSISTVN</sequence>
<dbReference type="Proteomes" id="UP000462014">
    <property type="component" value="Unassembled WGS sequence"/>
</dbReference>
<dbReference type="AlphaFoldDB" id="A0A7K1SSA6"/>
<gene>
    <name evidence="1" type="ORF">GO621_00340</name>
</gene>
<organism evidence="1 2">
    <name type="scientific">Mucilaginibacter arboris</name>
    <dbReference type="NCBI Taxonomy" id="2682090"/>
    <lineage>
        <taxon>Bacteria</taxon>
        <taxon>Pseudomonadati</taxon>
        <taxon>Bacteroidota</taxon>
        <taxon>Sphingobacteriia</taxon>
        <taxon>Sphingobacteriales</taxon>
        <taxon>Sphingobacteriaceae</taxon>
        <taxon>Mucilaginibacter</taxon>
    </lineage>
</organism>
<dbReference type="EMBL" id="WPIK01000001">
    <property type="protein sequence ID" value="MVN19980.1"/>
    <property type="molecule type" value="Genomic_DNA"/>
</dbReference>
<evidence type="ECO:0000313" key="1">
    <source>
        <dbReference type="EMBL" id="MVN19980.1"/>
    </source>
</evidence>